<feature type="transmembrane region" description="Helical" evidence="7">
    <location>
        <begin position="326"/>
        <end position="347"/>
    </location>
</feature>
<feature type="transmembrane region" description="Helical" evidence="7">
    <location>
        <begin position="102"/>
        <end position="128"/>
    </location>
</feature>
<evidence type="ECO:0000256" key="6">
    <source>
        <dbReference type="ARBA" id="ARBA00023136"/>
    </source>
</evidence>
<reference evidence="8 9" key="1">
    <citation type="submission" date="2018-09" db="EMBL/GenBank/DDBJ databases">
        <title>Zymobacter palmae IAM14233 (=T109) whole genome analysis.</title>
        <authorList>
            <person name="Yanase H."/>
        </authorList>
    </citation>
    <scope>NUCLEOTIDE SEQUENCE [LARGE SCALE GENOMIC DNA]</scope>
    <source>
        <strain evidence="8 9">IAM14233</strain>
    </source>
</reference>
<feature type="transmembrane region" description="Helical" evidence="7">
    <location>
        <begin position="260"/>
        <end position="281"/>
    </location>
</feature>
<protein>
    <submittedName>
        <fullName evidence="8">Predicted Na+/dicarboxylate symporter</fullName>
    </submittedName>
</protein>
<name>A0A348HBK5_9GAMM</name>
<keyword evidence="4 7" id="KW-0812">Transmembrane</keyword>
<comment type="similarity">
    <text evidence="2">Belongs to the dicarboxylate/amino acid:cation symporter (DAACS) (TC 2.A.23) family.</text>
</comment>
<dbReference type="Proteomes" id="UP000267342">
    <property type="component" value="Chromosome"/>
</dbReference>
<gene>
    <name evidence="8" type="ORF">ZBT109_0209</name>
</gene>
<dbReference type="GO" id="GO:0015184">
    <property type="term" value="F:L-cystine transmembrane transporter activity"/>
    <property type="evidence" value="ECO:0007669"/>
    <property type="project" value="TreeGrafter"/>
</dbReference>
<organism evidence="8 9">
    <name type="scientific">Zymobacter palmae</name>
    <dbReference type="NCBI Taxonomy" id="33074"/>
    <lineage>
        <taxon>Bacteria</taxon>
        <taxon>Pseudomonadati</taxon>
        <taxon>Pseudomonadota</taxon>
        <taxon>Gammaproteobacteria</taxon>
        <taxon>Oceanospirillales</taxon>
        <taxon>Halomonadaceae</taxon>
        <taxon>Zymobacter group</taxon>
        <taxon>Zymobacter</taxon>
    </lineage>
</organism>
<dbReference type="OrthoDB" id="7778689at2"/>
<feature type="transmembrane region" description="Helical" evidence="7">
    <location>
        <begin position="222"/>
        <end position="248"/>
    </location>
</feature>
<dbReference type="PANTHER" id="PTHR42865:SF5">
    <property type="entry name" value="L-CYSTINE TRANSPORTER TCYP"/>
    <property type="match status" value="1"/>
</dbReference>
<feature type="transmembrane region" description="Helical" evidence="7">
    <location>
        <begin position="173"/>
        <end position="201"/>
    </location>
</feature>
<dbReference type="KEGG" id="zpl:ZBT109_0209"/>
<evidence type="ECO:0000256" key="2">
    <source>
        <dbReference type="ARBA" id="ARBA00006148"/>
    </source>
</evidence>
<dbReference type="InterPro" id="IPR001991">
    <property type="entry name" value="Na-dicarboxylate_symporter"/>
</dbReference>
<keyword evidence="3" id="KW-0813">Transport</keyword>
<comment type="subcellular location">
    <subcellularLocation>
        <location evidence="1">Membrane</location>
        <topology evidence="1">Multi-pass membrane protein</topology>
    </subcellularLocation>
</comment>
<keyword evidence="5 7" id="KW-1133">Transmembrane helix</keyword>
<keyword evidence="6 7" id="KW-0472">Membrane</keyword>
<dbReference type="PANTHER" id="PTHR42865">
    <property type="entry name" value="PROTON/GLUTAMATE-ASPARTATE SYMPORTER"/>
    <property type="match status" value="1"/>
</dbReference>
<dbReference type="GO" id="GO:0005886">
    <property type="term" value="C:plasma membrane"/>
    <property type="evidence" value="ECO:0007669"/>
    <property type="project" value="TreeGrafter"/>
</dbReference>
<keyword evidence="9" id="KW-1185">Reference proteome</keyword>
<dbReference type="GO" id="GO:0015293">
    <property type="term" value="F:symporter activity"/>
    <property type="evidence" value="ECO:0007669"/>
    <property type="project" value="InterPro"/>
</dbReference>
<dbReference type="InterPro" id="IPR036458">
    <property type="entry name" value="Na:dicarbo_symporter_sf"/>
</dbReference>
<feature type="transmembrane region" description="Helical" evidence="7">
    <location>
        <begin position="368"/>
        <end position="386"/>
    </location>
</feature>
<evidence type="ECO:0000256" key="4">
    <source>
        <dbReference type="ARBA" id="ARBA00022692"/>
    </source>
</evidence>
<evidence type="ECO:0000313" key="8">
    <source>
        <dbReference type="EMBL" id="BBG29007.1"/>
    </source>
</evidence>
<evidence type="ECO:0000256" key="1">
    <source>
        <dbReference type="ARBA" id="ARBA00004141"/>
    </source>
</evidence>
<sequence length="450" mass="47106">MLIILYCLIFLLLIYGLYRCQRSGLTLGRQVLIALVVGVLYGAGLQALHGADSPIIKDTLAWVGVVGSGYVSLLQMIVMPLIMVSILGAIARLNDARALGRISLSVLAMLMITVAISAAIGIGIAHVFGLTAQGLADNAQAFARGQALVAKAGQLGDQSVPQMLVSFIPSNPFAALTGASPTAIISVVIFSAFLGGAALMLRRDEPEAGERLMAGIQLVQAWILRLVRIVIRLTPYGVMALMVHMVAVSHWQQILELVRFLVASYIGLALILVVHAVFLLLSGISPKRFFGRAWPVLSFAFTSRSSAASIPLSIETQTERMGIAPAIANFAATFGSTIGQNGCAGLYPAMLATMIAPTVGIDPMTPSFFFTLVGVVAVSSFGIAGVGGGATFAAIVVLSTMNLPLALAGVLIAIEPLIDMGRTAVNVNGAMTAGAVSSRWLGMTRKVEED</sequence>
<dbReference type="SUPFAM" id="SSF118215">
    <property type="entry name" value="Proton glutamate symport protein"/>
    <property type="match status" value="1"/>
</dbReference>
<dbReference type="Pfam" id="PF00375">
    <property type="entry name" value="SDF"/>
    <property type="match status" value="1"/>
</dbReference>
<accession>A0A348HBK5</accession>
<evidence type="ECO:0000256" key="7">
    <source>
        <dbReference type="SAM" id="Phobius"/>
    </source>
</evidence>
<feature type="transmembrane region" description="Helical" evidence="7">
    <location>
        <begin position="392"/>
        <end position="414"/>
    </location>
</feature>
<dbReference type="STRING" id="1123510.GCA_000620025_02611"/>
<dbReference type="RefSeq" id="WP_038278745.1">
    <property type="nucleotide sequence ID" value="NZ_AP018933.1"/>
</dbReference>
<dbReference type="Gene3D" id="1.10.3860.10">
    <property type="entry name" value="Sodium:dicarboxylate symporter"/>
    <property type="match status" value="1"/>
</dbReference>
<evidence type="ECO:0000256" key="3">
    <source>
        <dbReference type="ARBA" id="ARBA00022448"/>
    </source>
</evidence>
<proteinExistence type="inferred from homology"/>
<dbReference type="PRINTS" id="PR00173">
    <property type="entry name" value="EDTRNSPORT"/>
</dbReference>
<evidence type="ECO:0000256" key="5">
    <source>
        <dbReference type="ARBA" id="ARBA00022989"/>
    </source>
</evidence>
<evidence type="ECO:0000313" key="9">
    <source>
        <dbReference type="Proteomes" id="UP000267342"/>
    </source>
</evidence>
<dbReference type="EMBL" id="AP018933">
    <property type="protein sequence ID" value="BBG29007.1"/>
    <property type="molecule type" value="Genomic_DNA"/>
</dbReference>
<dbReference type="AlphaFoldDB" id="A0A348HBK5"/>
<feature type="transmembrane region" description="Helical" evidence="7">
    <location>
        <begin position="70"/>
        <end position="90"/>
    </location>
</feature>